<protein>
    <submittedName>
        <fullName evidence="8 9">Insulin-like growth factor-binding protein complex acid labile subunit</fullName>
    </submittedName>
</protein>
<keyword evidence="5" id="KW-1133">Transmembrane helix</keyword>
<keyword evidence="3" id="KW-0677">Repeat</keyword>
<reference evidence="8 9" key="1">
    <citation type="submission" date="2025-04" db="UniProtKB">
        <authorList>
            <consortium name="RefSeq"/>
        </authorList>
    </citation>
    <scope>IDENTIFICATION</scope>
    <source>
        <tissue evidence="8 9">Entire body</tissue>
    </source>
</reference>
<evidence type="ECO:0000256" key="1">
    <source>
        <dbReference type="ARBA" id="ARBA00022614"/>
    </source>
</evidence>
<dbReference type="GeneID" id="108744595"/>
<feature type="chain" id="PRO_5010817906" evidence="6">
    <location>
        <begin position="19"/>
        <end position="738"/>
    </location>
</feature>
<dbReference type="SUPFAM" id="SSF52058">
    <property type="entry name" value="L domain-like"/>
    <property type="match status" value="2"/>
</dbReference>
<dbReference type="STRING" id="224129.A0A1W4XU08"/>
<keyword evidence="1" id="KW-0433">Leucine-rich repeat</keyword>
<keyword evidence="7" id="KW-1185">Reference proteome</keyword>
<dbReference type="PANTHER" id="PTHR45842:SF12">
    <property type="entry name" value="KEKKON 5, ISOFORM A"/>
    <property type="match status" value="1"/>
</dbReference>
<evidence type="ECO:0000313" key="8">
    <source>
        <dbReference type="RefSeq" id="XP_018335959.1"/>
    </source>
</evidence>
<feature type="transmembrane region" description="Helical" evidence="5">
    <location>
        <begin position="667"/>
        <end position="689"/>
    </location>
</feature>
<dbReference type="KEGG" id="apln:108744595"/>
<dbReference type="RefSeq" id="XP_018335959.1">
    <property type="nucleotide sequence ID" value="XM_018480457.1"/>
</dbReference>
<dbReference type="SMART" id="SM00369">
    <property type="entry name" value="LRR_TYP"/>
    <property type="match status" value="14"/>
</dbReference>
<proteinExistence type="predicted"/>
<dbReference type="SMART" id="SM00364">
    <property type="entry name" value="LRR_BAC"/>
    <property type="match status" value="7"/>
</dbReference>
<feature type="signal peptide" evidence="6">
    <location>
        <begin position="1"/>
        <end position="18"/>
    </location>
</feature>
<keyword evidence="2 6" id="KW-0732">Signal</keyword>
<evidence type="ECO:0000256" key="6">
    <source>
        <dbReference type="SAM" id="SignalP"/>
    </source>
</evidence>
<evidence type="ECO:0000313" key="9">
    <source>
        <dbReference type="RefSeq" id="XP_018335960.1"/>
    </source>
</evidence>
<dbReference type="PROSITE" id="PS51450">
    <property type="entry name" value="LRR"/>
    <property type="match status" value="6"/>
</dbReference>
<dbReference type="FunFam" id="3.80.10.10:FF:000770">
    <property type="entry name" value="Uncharacterized protein"/>
    <property type="match status" value="1"/>
</dbReference>
<keyword evidence="5" id="KW-0472">Membrane</keyword>
<evidence type="ECO:0000313" key="10">
    <source>
        <dbReference type="RefSeq" id="XP_025836137.1"/>
    </source>
</evidence>
<name>A0A1W4XU08_AGRPL</name>
<organism evidence="7 9">
    <name type="scientific">Agrilus planipennis</name>
    <name type="common">Emerald ash borer</name>
    <name type="synonym">Agrilus marcopoli</name>
    <dbReference type="NCBI Taxonomy" id="224129"/>
    <lineage>
        <taxon>Eukaryota</taxon>
        <taxon>Metazoa</taxon>
        <taxon>Ecdysozoa</taxon>
        <taxon>Arthropoda</taxon>
        <taxon>Hexapoda</taxon>
        <taxon>Insecta</taxon>
        <taxon>Pterygota</taxon>
        <taxon>Neoptera</taxon>
        <taxon>Endopterygota</taxon>
        <taxon>Coleoptera</taxon>
        <taxon>Polyphaga</taxon>
        <taxon>Elateriformia</taxon>
        <taxon>Buprestoidea</taxon>
        <taxon>Buprestidae</taxon>
        <taxon>Agrilinae</taxon>
        <taxon>Agrilus</taxon>
    </lineage>
</organism>
<keyword evidence="5" id="KW-0812">Transmembrane</keyword>
<gene>
    <name evidence="8 9 10 11" type="primary">LOC108744595</name>
</gene>
<evidence type="ECO:0000313" key="7">
    <source>
        <dbReference type="Proteomes" id="UP000192223"/>
    </source>
</evidence>
<accession>A0A1W4XU08</accession>
<evidence type="ECO:0000313" key="11">
    <source>
        <dbReference type="RefSeq" id="XP_025836138.1"/>
    </source>
</evidence>
<dbReference type="SMART" id="SM00365">
    <property type="entry name" value="LRR_SD22"/>
    <property type="match status" value="7"/>
</dbReference>
<dbReference type="Gene3D" id="3.80.10.10">
    <property type="entry name" value="Ribonuclease Inhibitor"/>
    <property type="match status" value="3"/>
</dbReference>
<dbReference type="InterPro" id="IPR050467">
    <property type="entry name" value="LRFN"/>
</dbReference>
<dbReference type="RefSeq" id="XP_018335960.1">
    <property type="nucleotide sequence ID" value="XM_018480458.1"/>
</dbReference>
<dbReference type="InterPro" id="IPR003591">
    <property type="entry name" value="Leu-rich_rpt_typical-subtyp"/>
</dbReference>
<dbReference type="PANTHER" id="PTHR45842">
    <property type="entry name" value="SYNAPTIC ADHESION-LIKE MOLECULE SALM"/>
    <property type="match status" value="1"/>
</dbReference>
<evidence type="ECO:0000256" key="2">
    <source>
        <dbReference type="ARBA" id="ARBA00022729"/>
    </source>
</evidence>
<keyword evidence="4" id="KW-0325">Glycoprotein</keyword>
<dbReference type="RefSeq" id="XP_025836138.1">
    <property type="nucleotide sequence ID" value="XM_025980353.1"/>
</dbReference>
<dbReference type="AlphaFoldDB" id="A0A1W4XU08"/>
<dbReference type="OrthoDB" id="6765403at2759"/>
<dbReference type="Pfam" id="PF13855">
    <property type="entry name" value="LRR_8"/>
    <property type="match status" value="4"/>
</dbReference>
<evidence type="ECO:0000256" key="3">
    <source>
        <dbReference type="ARBA" id="ARBA00022737"/>
    </source>
</evidence>
<dbReference type="FunFam" id="3.80.10.10:FF:001164">
    <property type="entry name" value="GH01279p"/>
    <property type="match status" value="1"/>
</dbReference>
<dbReference type="PRINTS" id="PR00019">
    <property type="entry name" value="LEURICHRPT"/>
</dbReference>
<sequence>MKHIFVMILFASECLINASIPGCNEVERYRYTKHRIHYNVEITNIDLNCYGIDNLPSKELQFEGKIHTPRRVLLSITFHDSNIKTIPSLSFYEFASIRDLNLDHCGINTLETNCFLGMKNLKRLQLGNNNISKINVGTLSNLFALNYLNLSSNNLKDIDKDAFKGLTLMNDLLLNYNKLEELPDEIFSSLHSIRNIDLSWNNLSTLTMNIFRNMTSLEALKLNKNQLKTLPPTIFSNLSSLKTLDMSYNSLTNLSYESLSGLESLISLDISNNQLIMLDSKYNCHNAFSEKFSQSCSNESNVNTSRVSLFLGMKYLKELHLEGNNISKIENETLRGFVQLEILSLSKNRLTEIHQDAFKDLSSLTYLSLDKNNLETICNSTFSNLRKLTTLLLDDNKIRTLSVSLFKDLDSLDTLSLSNNLLKHLPFGLMSHLNLLSSLNISNNQLVELNPISFHFLNVIKSLDISNNKINTVDINQLMSATRNLEHIYLNGNNWNCEGLFNIIRSLTVRGVVVENGNTIDIENVHGIACSQSNRETEMGTFTTSERTTTVTNDFQKHVSKVLMNITGTLSNINVILSNPTGYSDEKKRTKDQNIQEGILNNSIVIVKLLESAIQQSAKNEQNKERYLQLNVLNKKDIQTKKETNDIAGFERFQTVQTTSDIETAKMYLIVILSVTSMIMLIIIGFTYCESFRRIPIIDRIRRISIIDRIRRHKSQHQSQSNADLIINNDVEILNTRI</sequence>
<dbReference type="InterPro" id="IPR032675">
    <property type="entry name" value="LRR_dom_sf"/>
</dbReference>
<evidence type="ECO:0000256" key="5">
    <source>
        <dbReference type="SAM" id="Phobius"/>
    </source>
</evidence>
<dbReference type="InterPro" id="IPR001611">
    <property type="entry name" value="Leu-rich_rpt"/>
</dbReference>
<dbReference type="Proteomes" id="UP000192223">
    <property type="component" value="Unplaced"/>
</dbReference>
<evidence type="ECO:0000256" key="4">
    <source>
        <dbReference type="ARBA" id="ARBA00023180"/>
    </source>
</evidence>
<dbReference type="RefSeq" id="XP_025836137.1">
    <property type="nucleotide sequence ID" value="XM_025980352.1"/>
</dbReference>